<dbReference type="AlphaFoldDB" id="A0A381WLN5"/>
<dbReference type="PANTHER" id="PTHR42693">
    <property type="entry name" value="ARYLSULFATASE FAMILY MEMBER"/>
    <property type="match status" value="1"/>
</dbReference>
<dbReference type="InterPro" id="IPR000917">
    <property type="entry name" value="Sulfatase_N"/>
</dbReference>
<dbReference type="SUPFAM" id="SSF53649">
    <property type="entry name" value="Alkaline phosphatase-like"/>
    <property type="match status" value="1"/>
</dbReference>
<dbReference type="GO" id="GO:0046872">
    <property type="term" value="F:metal ion binding"/>
    <property type="evidence" value="ECO:0007669"/>
    <property type="project" value="UniProtKB-KW"/>
</dbReference>
<keyword evidence="3" id="KW-0479">Metal-binding</keyword>
<dbReference type="EMBL" id="UINC01012199">
    <property type="protein sequence ID" value="SVA53394.1"/>
    <property type="molecule type" value="Genomic_DNA"/>
</dbReference>
<dbReference type="InterPro" id="IPR050738">
    <property type="entry name" value="Sulfatase"/>
</dbReference>
<feature type="non-terminal residue" evidence="8">
    <location>
        <position position="196"/>
    </location>
</feature>
<dbReference type="GO" id="GO:0004065">
    <property type="term" value="F:arylsulfatase activity"/>
    <property type="evidence" value="ECO:0007669"/>
    <property type="project" value="TreeGrafter"/>
</dbReference>
<dbReference type="InterPro" id="IPR024607">
    <property type="entry name" value="Sulfatase_CS"/>
</dbReference>
<evidence type="ECO:0000256" key="1">
    <source>
        <dbReference type="ARBA" id="ARBA00001913"/>
    </source>
</evidence>
<reference evidence="8" key="1">
    <citation type="submission" date="2018-05" db="EMBL/GenBank/DDBJ databases">
        <authorList>
            <person name="Lanie J.A."/>
            <person name="Ng W.-L."/>
            <person name="Kazmierczak K.M."/>
            <person name="Andrzejewski T.M."/>
            <person name="Davidsen T.M."/>
            <person name="Wayne K.J."/>
            <person name="Tettelin H."/>
            <person name="Glass J.I."/>
            <person name="Rusch D."/>
            <person name="Podicherti R."/>
            <person name="Tsui H.-C.T."/>
            <person name="Winkler M.E."/>
        </authorList>
    </citation>
    <scope>NUCLEOTIDE SEQUENCE</scope>
</reference>
<evidence type="ECO:0000256" key="2">
    <source>
        <dbReference type="ARBA" id="ARBA00008779"/>
    </source>
</evidence>
<keyword evidence="5" id="KW-0378">Hydrolase</keyword>
<proteinExistence type="inferred from homology"/>
<dbReference type="Gene3D" id="3.40.720.10">
    <property type="entry name" value="Alkaline Phosphatase, subunit A"/>
    <property type="match status" value="1"/>
</dbReference>
<feature type="non-terminal residue" evidence="8">
    <location>
        <position position="1"/>
    </location>
</feature>
<dbReference type="PROSITE" id="PS00149">
    <property type="entry name" value="SULFATASE_2"/>
    <property type="match status" value="1"/>
</dbReference>
<gene>
    <name evidence="8" type="ORF">METZ01_LOCUS106248</name>
</gene>
<dbReference type="PANTHER" id="PTHR42693:SF42">
    <property type="entry name" value="ARYLSULFATASE G"/>
    <property type="match status" value="1"/>
</dbReference>
<name>A0A381WLN5_9ZZZZ</name>
<sequence>VDDLGWTDLGSYGSTFYETPNIDQLAGEGMKFTQFYTAGTNCSPTRASIMTGVSPARLKITNWIGGTQVGKLLPADNFEHLPFDEYSLGEIFSDAGYMTGYIGKWHLGDTLSFPEHHGFQFNLATNRGGTPGAYFFPYKNAKRPRLNIPDLEDGYEGEHLTDRLTSEAIKYLEEYRDKTFMLMLGYYTVHSPIVAK</sequence>
<comment type="cofactor">
    <cofactor evidence="1">
        <name>Ca(2+)</name>
        <dbReference type="ChEBI" id="CHEBI:29108"/>
    </cofactor>
</comment>
<comment type="similarity">
    <text evidence="2">Belongs to the sulfatase family.</text>
</comment>
<feature type="domain" description="Sulfatase N-terminal" evidence="7">
    <location>
        <begin position="2"/>
        <end position="192"/>
    </location>
</feature>
<evidence type="ECO:0000259" key="7">
    <source>
        <dbReference type="Pfam" id="PF00884"/>
    </source>
</evidence>
<evidence type="ECO:0000256" key="6">
    <source>
        <dbReference type="ARBA" id="ARBA00022837"/>
    </source>
</evidence>
<organism evidence="8">
    <name type="scientific">marine metagenome</name>
    <dbReference type="NCBI Taxonomy" id="408172"/>
    <lineage>
        <taxon>unclassified sequences</taxon>
        <taxon>metagenomes</taxon>
        <taxon>ecological metagenomes</taxon>
    </lineage>
</organism>
<evidence type="ECO:0000256" key="3">
    <source>
        <dbReference type="ARBA" id="ARBA00022723"/>
    </source>
</evidence>
<evidence type="ECO:0000256" key="4">
    <source>
        <dbReference type="ARBA" id="ARBA00022729"/>
    </source>
</evidence>
<dbReference type="InterPro" id="IPR017850">
    <property type="entry name" value="Alkaline_phosphatase_core_sf"/>
</dbReference>
<protein>
    <recommendedName>
        <fullName evidence="7">Sulfatase N-terminal domain-containing protein</fullName>
    </recommendedName>
</protein>
<accession>A0A381WLN5</accession>
<evidence type="ECO:0000256" key="5">
    <source>
        <dbReference type="ARBA" id="ARBA00022801"/>
    </source>
</evidence>
<dbReference type="Pfam" id="PF00884">
    <property type="entry name" value="Sulfatase"/>
    <property type="match status" value="1"/>
</dbReference>
<keyword evidence="4" id="KW-0732">Signal</keyword>
<keyword evidence="6" id="KW-0106">Calcium</keyword>
<evidence type="ECO:0000313" key="8">
    <source>
        <dbReference type="EMBL" id="SVA53394.1"/>
    </source>
</evidence>